<dbReference type="Pfam" id="PF10040">
    <property type="entry name" value="CRISPR_Cas6"/>
    <property type="match status" value="1"/>
</dbReference>
<name>A0A6V8P6F8_9ACTN</name>
<protein>
    <recommendedName>
        <fullName evidence="1">CRISPR-associated protein Cas6 C-terminal domain-containing protein</fullName>
    </recommendedName>
</protein>
<dbReference type="Proteomes" id="UP000591948">
    <property type="component" value="Unassembled WGS sequence"/>
</dbReference>
<organism evidence="2 3">
    <name type="scientific">Candidatus Hakubella thermalkaliphila</name>
    <dbReference type="NCBI Taxonomy" id="2754717"/>
    <lineage>
        <taxon>Bacteria</taxon>
        <taxon>Bacillati</taxon>
        <taxon>Actinomycetota</taxon>
        <taxon>Actinomycetota incertae sedis</taxon>
        <taxon>Candidatus Hakubellales</taxon>
        <taxon>Candidatus Hakubellaceae</taxon>
        <taxon>Candidatus Hakubella</taxon>
    </lineage>
</organism>
<sequence length="310" mass="35939">MVPIFPTSTFRGGFGVAFKRIACIQRNTSNCHRCVLLKTCPYAYIFETTIPDNSTKLRNIKDIPRPYVIENPFFSKKYIVPDEEIYLDVILLGKAINYLPYFILAIQELGRMGLGKDRGKFILEKVKVYKNDNEYDTVYTLESEAISNQQNIIDLNYLATKIKLSNVNEVTIMFQTPTKIRLNNQNISCPDFNHLFRALIHRLSAISYFHCEKEPILDFVQLIEDSRSVERHFSQVNWIEYSRFSTRQKSDLLMGGFIGEVSYKGMLNQFLPFILLGEAVHVGKNCTFGFGKYQLLTINRKQKNEEGVYE</sequence>
<evidence type="ECO:0000313" key="3">
    <source>
        <dbReference type="Proteomes" id="UP000591948"/>
    </source>
</evidence>
<proteinExistence type="predicted"/>
<dbReference type="InterPro" id="IPR019267">
    <property type="entry name" value="CRISPR-assoc_Cas6_C"/>
</dbReference>
<dbReference type="EMBL" id="BLRY01000093">
    <property type="protein sequence ID" value="GFP27978.1"/>
    <property type="molecule type" value="Genomic_DNA"/>
</dbReference>
<comment type="caution">
    <text evidence="2">The sequence shown here is derived from an EMBL/GenBank/DDBJ whole genome shotgun (WGS) entry which is preliminary data.</text>
</comment>
<accession>A0A6V8P6F8</accession>
<keyword evidence="3" id="KW-1185">Reference proteome</keyword>
<reference evidence="2 3" key="1">
    <citation type="journal article" date="2020" name="Front. Microbiol.">
        <title>Single-cell genomics of novel Actinobacteria with the Wood-Ljungdahl pathway discovered in a serpentinizing system.</title>
        <authorList>
            <person name="Merino N."/>
            <person name="Kawai M."/>
            <person name="Boyd E.S."/>
            <person name="Colman D.R."/>
            <person name="McGlynn S.E."/>
            <person name="Nealson K.H."/>
            <person name="Kurokawa K."/>
            <person name="Hongoh Y."/>
        </authorList>
    </citation>
    <scope>NUCLEOTIDE SEQUENCE [LARGE SCALE GENOMIC DNA]</scope>
    <source>
        <strain evidence="2 3">S33</strain>
    </source>
</reference>
<evidence type="ECO:0000313" key="2">
    <source>
        <dbReference type="EMBL" id="GFP27978.1"/>
    </source>
</evidence>
<evidence type="ECO:0000259" key="1">
    <source>
        <dbReference type="Pfam" id="PF10040"/>
    </source>
</evidence>
<dbReference type="Gene3D" id="3.30.70.1900">
    <property type="match status" value="1"/>
</dbReference>
<gene>
    <name evidence="2" type="ORF">HKBW3S33_01395</name>
</gene>
<dbReference type="AlphaFoldDB" id="A0A6V8P6F8"/>
<feature type="domain" description="CRISPR-associated protein Cas6 C-terminal" evidence="1">
    <location>
        <begin position="173"/>
        <end position="293"/>
    </location>
</feature>